<proteinExistence type="predicted"/>
<gene>
    <name evidence="3" type="ORF">ACFSYC_00970</name>
</gene>
<sequence>MKLVKIILFLTIISAGTGMAKAQQRGLDYAITTVIRDYFEVKNALTAGNANLVKNKAGKMIWDLNNVPTKDMNSLQHTAWFSYLSRLQLPARSISEQSAIANQRKQFSALSNTLYNTLKDMKANSMVIYRQYSAASDSYWLNDGPAVRNPYYGIADKKMGREGVTKDILPAISVKK</sequence>
<evidence type="ECO:0000256" key="1">
    <source>
        <dbReference type="SAM" id="SignalP"/>
    </source>
</evidence>
<feature type="chain" id="PRO_5045222689" evidence="1">
    <location>
        <begin position="21"/>
        <end position="176"/>
    </location>
</feature>
<dbReference type="EMBL" id="JBHUON010000001">
    <property type="protein sequence ID" value="MFD2863243.1"/>
    <property type="molecule type" value="Genomic_DNA"/>
</dbReference>
<comment type="caution">
    <text evidence="3">The sequence shown here is derived from an EMBL/GenBank/DDBJ whole genome shotgun (WGS) entry which is preliminary data.</text>
</comment>
<evidence type="ECO:0000259" key="2">
    <source>
        <dbReference type="Pfam" id="PF11827"/>
    </source>
</evidence>
<dbReference type="InterPro" id="IPR021782">
    <property type="entry name" value="DUF3347"/>
</dbReference>
<dbReference type="RefSeq" id="WP_377122498.1">
    <property type="nucleotide sequence ID" value="NZ_JBHUHN010000001.1"/>
</dbReference>
<keyword evidence="4" id="KW-1185">Reference proteome</keyword>
<reference evidence="4" key="1">
    <citation type="journal article" date="2019" name="Int. J. Syst. Evol. Microbiol.">
        <title>The Global Catalogue of Microorganisms (GCM) 10K type strain sequencing project: providing services to taxonomists for standard genome sequencing and annotation.</title>
        <authorList>
            <consortium name="The Broad Institute Genomics Platform"/>
            <consortium name="The Broad Institute Genome Sequencing Center for Infectious Disease"/>
            <person name="Wu L."/>
            <person name="Ma J."/>
        </authorList>
    </citation>
    <scope>NUCLEOTIDE SEQUENCE [LARGE SCALE GENOMIC DNA]</scope>
    <source>
        <strain evidence="4">KCTC 52232</strain>
    </source>
</reference>
<evidence type="ECO:0000313" key="4">
    <source>
        <dbReference type="Proteomes" id="UP001597601"/>
    </source>
</evidence>
<name>A0ABW5XJS9_9SPHI</name>
<organism evidence="3 4">
    <name type="scientific">Mucilaginibacter antarcticus</name>
    <dbReference type="NCBI Taxonomy" id="1855725"/>
    <lineage>
        <taxon>Bacteria</taxon>
        <taxon>Pseudomonadati</taxon>
        <taxon>Bacteroidota</taxon>
        <taxon>Sphingobacteriia</taxon>
        <taxon>Sphingobacteriales</taxon>
        <taxon>Sphingobacteriaceae</taxon>
        <taxon>Mucilaginibacter</taxon>
    </lineage>
</organism>
<evidence type="ECO:0000313" key="3">
    <source>
        <dbReference type="EMBL" id="MFD2863243.1"/>
    </source>
</evidence>
<feature type="domain" description="DUF3347" evidence="2">
    <location>
        <begin position="34"/>
        <end position="125"/>
    </location>
</feature>
<dbReference type="Pfam" id="PF11827">
    <property type="entry name" value="DUF3347"/>
    <property type="match status" value="1"/>
</dbReference>
<protein>
    <submittedName>
        <fullName evidence="3">DUF3347 domain-containing protein</fullName>
    </submittedName>
</protein>
<accession>A0ABW5XJS9</accession>
<feature type="signal peptide" evidence="1">
    <location>
        <begin position="1"/>
        <end position="20"/>
    </location>
</feature>
<keyword evidence="1" id="KW-0732">Signal</keyword>
<dbReference type="Proteomes" id="UP001597601">
    <property type="component" value="Unassembled WGS sequence"/>
</dbReference>